<evidence type="ECO:0000259" key="2">
    <source>
        <dbReference type="Pfam" id="PF00535"/>
    </source>
</evidence>
<evidence type="ECO:0000313" key="4">
    <source>
        <dbReference type="Proteomes" id="UP000005744"/>
    </source>
</evidence>
<dbReference type="STRING" id="395493.BegalDRAFT_2819"/>
<dbReference type="AlphaFoldDB" id="I3CJ60"/>
<organism evidence="3 4">
    <name type="scientific">Beggiatoa alba B18LD</name>
    <dbReference type="NCBI Taxonomy" id="395493"/>
    <lineage>
        <taxon>Bacteria</taxon>
        <taxon>Pseudomonadati</taxon>
        <taxon>Pseudomonadota</taxon>
        <taxon>Gammaproteobacteria</taxon>
        <taxon>Thiotrichales</taxon>
        <taxon>Thiotrichaceae</taxon>
        <taxon>Beggiatoa</taxon>
    </lineage>
</organism>
<protein>
    <submittedName>
        <fullName evidence="3">Putative glycosyltransferase</fullName>
    </submittedName>
</protein>
<feature type="domain" description="Glycosyltransferase 2-like" evidence="2">
    <location>
        <begin position="381"/>
        <end position="510"/>
    </location>
</feature>
<keyword evidence="1" id="KW-0175">Coiled coil</keyword>
<sequence>MMQDPQQNPSDKPVELQQQLADAQAEINRLQATLTTERQQVQRLMQWMQGLQRDINDVYHSVTWLAGSLFTRVVLFLLGRKAGITARDHVERVAVQFETWRTHYVKTMQADELPTFAWHEPHEYQHWIKQYDTLSAETIANYQQLQQTWQYRPLISLLLILPKTDLNQTYLTNCLNSIIQQIYPHWELCLLAESETLETQALCTDARIRTVRDFSQAQGEFIAQIEAHDCLTLSALYHLVAYLQQIPDANLIYSDHDELDATGQRNNPYFKPAWNPDLFYSQAYLNTFVLYRLALLPEKPDYYNHYALALSYIAQIDNASIHHIPRILYHQHICASRPQLPALTVLRAHLQNHAPQLQVLPAIAGHTRVIYPLPTPAPLVSVIIPTRDCVNLLRQTVDGLLNQTDYNLLEVLIIDNDSREAETLDYLKLIQLDSRIRVIRHTAPFNYSELNNLGVQHAKGEILALLNNDLAIIHPEWLQEMVSHACRPEVGAVGAKLYYANDTLQHAGVVLGLGGMAGHAFKHVARQAQGYHWKPFLIQNYSAVTAACLVMRRAVFLEVGGLDAKNLRVAFNDVDLCLRINEAGYRIVWTPYAELYHLESASRGLDTTPRKYWRLRGELNYMQQRWGEKLAQDPCYNPNLTIQYEDFSLAYPPR</sequence>
<evidence type="ECO:0000313" key="3">
    <source>
        <dbReference type="EMBL" id="EIJ43653.1"/>
    </source>
</evidence>
<dbReference type="InterPro" id="IPR001173">
    <property type="entry name" value="Glyco_trans_2-like"/>
</dbReference>
<dbReference type="OrthoDB" id="9179784at2"/>
<dbReference type="PANTHER" id="PTHR43179:SF7">
    <property type="entry name" value="RHAMNOSYLTRANSFERASE WBBL"/>
    <property type="match status" value="1"/>
</dbReference>
<dbReference type="Gene3D" id="3.90.550.10">
    <property type="entry name" value="Spore Coat Polysaccharide Biosynthesis Protein SpsA, Chain A"/>
    <property type="match status" value="2"/>
</dbReference>
<name>I3CJ60_9GAMM</name>
<keyword evidence="3" id="KW-0808">Transferase</keyword>
<dbReference type="GO" id="GO:0016740">
    <property type="term" value="F:transferase activity"/>
    <property type="evidence" value="ECO:0007669"/>
    <property type="project" value="UniProtKB-KW"/>
</dbReference>
<dbReference type="RefSeq" id="WP_002691008.1">
    <property type="nucleotide sequence ID" value="NZ_JH600070.1"/>
</dbReference>
<gene>
    <name evidence="3" type="ORF">BegalDRAFT_2819</name>
</gene>
<dbReference type="Proteomes" id="UP000005744">
    <property type="component" value="Unassembled WGS sequence"/>
</dbReference>
<keyword evidence="4" id="KW-1185">Reference proteome</keyword>
<dbReference type="PANTHER" id="PTHR43179">
    <property type="entry name" value="RHAMNOSYLTRANSFERASE WBBL"/>
    <property type="match status" value="1"/>
</dbReference>
<proteinExistence type="predicted"/>
<dbReference type="CDD" id="cd04186">
    <property type="entry name" value="GT_2_like_c"/>
    <property type="match status" value="1"/>
</dbReference>
<feature type="coiled-coil region" evidence="1">
    <location>
        <begin position="13"/>
        <end position="40"/>
    </location>
</feature>
<dbReference type="InterPro" id="IPR029044">
    <property type="entry name" value="Nucleotide-diphossugar_trans"/>
</dbReference>
<dbReference type="EMBL" id="JH600070">
    <property type="protein sequence ID" value="EIJ43653.1"/>
    <property type="molecule type" value="Genomic_DNA"/>
</dbReference>
<dbReference type="eggNOG" id="COG1216">
    <property type="taxonomic scope" value="Bacteria"/>
</dbReference>
<dbReference type="Pfam" id="PF00535">
    <property type="entry name" value="Glycos_transf_2"/>
    <property type="match status" value="1"/>
</dbReference>
<dbReference type="HOGENOM" id="CLU_005003_0_0_6"/>
<dbReference type="SUPFAM" id="SSF53448">
    <property type="entry name" value="Nucleotide-diphospho-sugar transferases"/>
    <property type="match status" value="2"/>
</dbReference>
<accession>I3CJ60</accession>
<reference evidence="3 4" key="1">
    <citation type="submission" date="2011-11" db="EMBL/GenBank/DDBJ databases">
        <title>Improved High-Quality Draft sequence of Beggiatoa alba B18lD.</title>
        <authorList>
            <consortium name="US DOE Joint Genome Institute"/>
            <person name="Lucas S."/>
            <person name="Han J."/>
            <person name="Lapidus A."/>
            <person name="Cheng J.-F."/>
            <person name="Goodwin L."/>
            <person name="Pitluck S."/>
            <person name="Peters L."/>
            <person name="Mikhailova N."/>
            <person name="Held B."/>
            <person name="Detter J.C."/>
            <person name="Han C."/>
            <person name="Tapia R."/>
            <person name="Land M."/>
            <person name="Hauser L."/>
            <person name="Kyrpides N."/>
            <person name="Ivanova N."/>
            <person name="Pagani I."/>
            <person name="Samuel K."/>
            <person name="Teske A."/>
            <person name="Mueller J."/>
            <person name="Woyke T."/>
        </authorList>
    </citation>
    <scope>NUCLEOTIDE SEQUENCE [LARGE SCALE GENOMIC DNA]</scope>
    <source>
        <strain evidence="3 4">B18LD</strain>
    </source>
</reference>
<evidence type="ECO:0000256" key="1">
    <source>
        <dbReference type="SAM" id="Coils"/>
    </source>
</evidence>